<dbReference type="InterPro" id="IPR053142">
    <property type="entry name" value="PchR_regulatory_protein"/>
</dbReference>
<evidence type="ECO:0000256" key="1">
    <source>
        <dbReference type="ARBA" id="ARBA00023015"/>
    </source>
</evidence>
<dbReference type="Gene3D" id="1.10.10.60">
    <property type="entry name" value="Homeodomain-like"/>
    <property type="match status" value="1"/>
</dbReference>
<dbReference type="AlphaFoldDB" id="A0A2R4VTS3"/>
<keyword evidence="1" id="KW-0805">Transcription regulation</keyword>
<proteinExistence type="predicted"/>
<dbReference type="PROSITE" id="PS01124">
    <property type="entry name" value="HTH_ARAC_FAMILY_2"/>
    <property type="match status" value="1"/>
</dbReference>
<dbReference type="PROSITE" id="PS00041">
    <property type="entry name" value="HTH_ARAC_FAMILY_1"/>
    <property type="match status" value="1"/>
</dbReference>
<keyword evidence="2" id="KW-0238">DNA-binding</keyword>
<dbReference type="Pfam" id="PF12833">
    <property type="entry name" value="HTH_18"/>
    <property type="match status" value="1"/>
</dbReference>
<evidence type="ECO:0000256" key="2">
    <source>
        <dbReference type="ARBA" id="ARBA00023125"/>
    </source>
</evidence>
<dbReference type="InterPro" id="IPR018060">
    <property type="entry name" value="HTH_AraC"/>
</dbReference>
<evidence type="ECO:0000256" key="3">
    <source>
        <dbReference type="ARBA" id="ARBA00023163"/>
    </source>
</evidence>
<dbReference type="RefSeq" id="WP_108548123.1">
    <property type="nucleotide sequence ID" value="NZ_CP028904.1"/>
</dbReference>
<dbReference type="EMBL" id="CP028904">
    <property type="protein sequence ID" value="AWB07846.1"/>
    <property type="molecule type" value="Genomic_DNA"/>
</dbReference>
<gene>
    <name evidence="5" type="ORF">A6A40_22580</name>
</gene>
<dbReference type="PANTHER" id="PTHR47893:SF1">
    <property type="entry name" value="REGULATORY PROTEIN PCHR"/>
    <property type="match status" value="1"/>
</dbReference>
<name>A0A2R4VTS3_9PROT</name>
<protein>
    <recommendedName>
        <fullName evidence="4">HTH araC/xylS-type domain-containing protein</fullName>
    </recommendedName>
</protein>
<keyword evidence="6" id="KW-1185">Reference proteome</keyword>
<keyword evidence="5" id="KW-0614">Plasmid</keyword>
<accession>A0A2R4VTS3</accession>
<dbReference type="SMART" id="SM00342">
    <property type="entry name" value="HTH_ARAC"/>
    <property type="match status" value="1"/>
</dbReference>
<evidence type="ECO:0000313" key="5">
    <source>
        <dbReference type="EMBL" id="AWB07846.1"/>
    </source>
</evidence>
<sequence>MKHEHEGQTVDGSADLGTLTTLSCGSAYRVKHLRVDGSIGLLTLTGTIERDCRVFLPAMEDGVLMLFSQSGRATLIADGMEAFACCEAGAGRLVYHRTFQGALMLHKAADLSLVAVSLPFDFLCRTLNSRLPEALRRDAESDRPDCFQDEIRLSAAIQSVLHQIASVRLSADLQSIFLTSKTYELIALGLEQFCLGSCPCGLSAADIARLKKARDILEENLVDPPSILELAHRVGINDCKLKKGFKALFDTTPFGYLKERRMIAARSALLEGAVSVTEVANQVGYTNLGHFAAAFRKQFGTPPKGFKKQSQDKLYGAAKALN</sequence>
<dbReference type="PRINTS" id="PR00032">
    <property type="entry name" value="HTHARAC"/>
</dbReference>
<dbReference type="SUPFAM" id="SSF46689">
    <property type="entry name" value="Homeodomain-like"/>
    <property type="match status" value="2"/>
</dbReference>
<dbReference type="GO" id="GO:0043565">
    <property type="term" value="F:sequence-specific DNA binding"/>
    <property type="evidence" value="ECO:0007669"/>
    <property type="project" value="InterPro"/>
</dbReference>
<dbReference type="KEGG" id="ahu:A6A40_22580"/>
<keyword evidence="3" id="KW-0804">Transcription</keyword>
<dbReference type="OrthoDB" id="7363396at2"/>
<dbReference type="InterPro" id="IPR018062">
    <property type="entry name" value="HTH_AraC-typ_CS"/>
</dbReference>
<dbReference type="InterPro" id="IPR020449">
    <property type="entry name" value="Tscrpt_reg_AraC-type_HTH"/>
</dbReference>
<dbReference type="GO" id="GO:0003700">
    <property type="term" value="F:DNA-binding transcription factor activity"/>
    <property type="evidence" value="ECO:0007669"/>
    <property type="project" value="InterPro"/>
</dbReference>
<dbReference type="InterPro" id="IPR009057">
    <property type="entry name" value="Homeodomain-like_sf"/>
</dbReference>
<dbReference type="Proteomes" id="UP000077405">
    <property type="component" value="Plasmid pYZ3"/>
</dbReference>
<dbReference type="PANTHER" id="PTHR47893">
    <property type="entry name" value="REGULATORY PROTEIN PCHR"/>
    <property type="match status" value="1"/>
</dbReference>
<evidence type="ECO:0000259" key="4">
    <source>
        <dbReference type="PROSITE" id="PS01124"/>
    </source>
</evidence>
<organism evidence="5 6">
    <name type="scientific">Azospirillum humicireducens</name>
    <dbReference type="NCBI Taxonomy" id="1226968"/>
    <lineage>
        <taxon>Bacteria</taxon>
        <taxon>Pseudomonadati</taxon>
        <taxon>Pseudomonadota</taxon>
        <taxon>Alphaproteobacteria</taxon>
        <taxon>Rhodospirillales</taxon>
        <taxon>Azospirillaceae</taxon>
        <taxon>Azospirillum</taxon>
    </lineage>
</organism>
<reference evidence="5 6" key="1">
    <citation type="submission" date="2018-04" db="EMBL/GenBank/DDBJ databases">
        <title>Complete genome sequence of the nitrogen-fixing bacterium Azospirillum humicireducens type strain SgZ-5.</title>
        <authorList>
            <person name="Yu Z."/>
        </authorList>
    </citation>
    <scope>NUCLEOTIDE SEQUENCE [LARGE SCALE GENOMIC DNA]</scope>
    <source>
        <strain evidence="5 6">SgZ-5</strain>
        <plasmid evidence="5 6">pYZ3</plasmid>
    </source>
</reference>
<evidence type="ECO:0000313" key="6">
    <source>
        <dbReference type="Proteomes" id="UP000077405"/>
    </source>
</evidence>
<geneLocation type="plasmid" evidence="5 6">
    <name>pYZ3</name>
</geneLocation>
<feature type="domain" description="HTH araC/xylS-type" evidence="4">
    <location>
        <begin position="211"/>
        <end position="309"/>
    </location>
</feature>